<feature type="region of interest" description="Disordered" evidence="1">
    <location>
        <begin position="180"/>
        <end position="274"/>
    </location>
</feature>
<reference evidence="2 3" key="1">
    <citation type="submission" date="2018-04" db="EMBL/GenBank/DDBJ databases">
        <authorList>
            <person name="Zhang X."/>
            <person name="Yuan J."/>
            <person name="Li F."/>
            <person name="Xiang J."/>
        </authorList>
    </citation>
    <scope>NUCLEOTIDE SEQUENCE [LARGE SCALE GENOMIC DNA]</scope>
    <source>
        <tissue evidence="2">Muscle</tissue>
    </source>
</reference>
<protein>
    <submittedName>
        <fullName evidence="2">Uncharacterized protein</fullName>
    </submittedName>
</protein>
<dbReference type="EMBL" id="QCYY01003176">
    <property type="protein sequence ID" value="ROT64840.1"/>
    <property type="molecule type" value="Genomic_DNA"/>
</dbReference>
<evidence type="ECO:0000313" key="2">
    <source>
        <dbReference type="EMBL" id="ROT64840.1"/>
    </source>
</evidence>
<evidence type="ECO:0000313" key="3">
    <source>
        <dbReference type="Proteomes" id="UP000283509"/>
    </source>
</evidence>
<feature type="non-terminal residue" evidence="2">
    <location>
        <position position="1"/>
    </location>
</feature>
<keyword evidence="3" id="KW-1185">Reference proteome</keyword>
<feature type="compositionally biased region" description="Pro residues" evidence="1">
    <location>
        <begin position="225"/>
        <end position="237"/>
    </location>
</feature>
<comment type="caution">
    <text evidence="2">The sequence shown here is derived from an EMBL/GenBank/DDBJ whole genome shotgun (WGS) entry which is preliminary data.</text>
</comment>
<evidence type="ECO:0000256" key="1">
    <source>
        <dbReference type="SAM" id="MobiDB-lite"/>
    </source>
</evidence>
<dbReference type="Proteomes" id="UP000283509">
    <property type="component" value="Unassembled WGS sequence"/>
</dbReference>
<feature type="compositionally biased region" description="Polar residues" evidence="1">
    <location>
        <begin position="1"/>
        <end position="13"/>
    </location>
</feature>
<gene>
    <name evidence="2" type="ORF">C7M84_017191</name>
</gene>
<name>A0A3R7PZT7_PENVA</name>
<dbReference type="AlphaFoldDB" id="A0A3R7PZT7"/>
<feature type="compositionally biased region" description="Polar residues" evidence="1">
    <location>
        <begin position="81"/>
        <end position="95"/>
    </location>
</feature>
<feature type="compositionally biased region" description="Polar residues" evidence="1">
    <location>
        <begin position="189"/>
        <end position="210"/>
    </location>
</feature>
<accession>A0A3R7PZT7</accession>
<sequence length="941" mass="102578">SAQFPSTALSFFPSTGRPHYPSTGFAPDFPGSTGRSLPPDQRSLIPSTGPLIPSQPGRYSRQPRRSIPANSLDSRQPAASFPSTGRSFPSTGRSFPSTGRSFRSTGRSFPFNRPFIPVKRPLIPSTGLAPIPVVNAVRSFRQPVAHSLPSNSAISWLIPLKRSLIPSTVAHYIRSTGRSFRSKPAAVHSRSNGPLITPSPGRSSRFSVQTPVAHFRQPSLDFPVQPRPLIPRNPPSPDFSRRSTGLLIPVNRRPPHSRQPAAHSPPPSTWPAHVSCSSTGRLIPGQTASLIPVKPGSLLPVNRSLNFRSKPGRSFPGQPGDRLEFPFKTVRPTVTVNGAAHSASQPPPFSASKPVASIPVSTARSIPSPDPLIPVKPAASILFPVSTGRHFPVSLIFPFNAPRSFPVQPAGLTAQSPRVCQPVVFPVNRPLISRSTGPAHFPVQRRDRSLPCQPARSFPFNPAAHFPPVNRFAHSRKPQPAVPLILPCQPAAHSRQSGAAHSRLNRPLIWSRSTGRSFPGQPPRSFPFNRPLIPVQPALIPVQPVRLIPVNRPPHSRQPGRFIPVNGPHSRQPGSAHSLQRSLISRQRSPLHFPVKPAAHSRQPVRSFPVNGRSSPIYQPVAHSRSKPALIPGSNRGRSFSPSTGAFDHYRFNRPLHSQLQPGRSFPFNGPRSFPSNLVAHSHQLTVAIIPVNRFNQAVHSRQPERSIDTIQHRFAHFPGQPAAPFPRHRSLIPFNGRSFPSTGPLIFIPVNRSLMFPSTGRPFFIPVNLLVAHSRSTGPAQFLRVQTGHTGSVRSTRPASIFPGQPVSALLIPRSTRCELSLDLDYPVSTPSPRFPILNRSSFPSTGAAPFRVQPAHASEFSRPTGPCALIPVLQPAALFPLFRSFPRRQPGRSFPSTGPAHSFPPNLAAPSFPCQRPLIPVSTGRSYPRAYGRFISRPH</sequence>
<feature type="region of interest" description="Disordered" evidence="1">
    <location>
        <begin position="1"/>
        <end position="106"/>
    </location>
</feature>
<feature type="compositionally biased region" description="Low complexity" evidence="1">
    <location>
        <begin position="96"/>
        <end position="106"/>
    </location>
</feature>
<proteinExistence type="predicted"/>
<reference evidence="2 3" key="2">
    <citation type="submission" date="2019-01" db="EMBL/GenBank/DDBJ databases">
        <title>The decoding of complex shrimp genome reveals the adaptation for benthos swimmer, frequently molting mechanism and breeding impact on genome.</title>
        <authorList>
            <person name="Sun Y."/>
            <person name="Gao Y."/>
            <person name="Yu Y."/>
        </authorList>
    </citation>
    <scope>NUCLEOTIDE SEQUENCE [LARGE SCALE GENOMIC DNA]</scope>
    <source>
        <tissue evidence="2">Muscle</tissue>
    </source>
</reference>
<organism evidence="2 3">
    <name type="scientific">Penaeus vannamei</name>
    <name type="common">Whiteleg shrimp</name>
    <name type="synonym">Litopenaeus vannamei</name>
    <dbReference type="NCBI Taxonomy" id="6689"/>
    <lineage>
        <taxon>Eukaryota</taxon>
        <taxon>Metazoa</taxon>
        <taxon>Ecdysozoa</taxon>
        <taxon>Arthropoda</taxon>
        <taxon>Crustacea</taxon>
        <taxon>Multicrustacea</taxon>
        <taxon>Malacostraca</taxon>
        <taxon>Eumalacostraca</taxon>
        <taxon>Eucarida</taxon>
        <taxon>Decapoda</taxon>
        <taxon>Dendrobranchiata</taxon>
        <taxon>Penaeoidea</taxon>
        <taxon>Penaeidae</taxon>
        <taxon>Penaeus</taxon>
    </lineage>
</organism>